<keyword evidence="1" id="KW-0863">Zinc-finger</keyword>
<gene>
    <name evidence="4" type="ORF">ES288_D10G144100v1</name>
</gene>
<dbReference type="Pfam" id="PF14392">
    <property type="entry name" value="zf-CCHC_4"/>
    <property type="match status" value="1"/>
</dbReference>
<dbReference type="PROSITE" id="PS50158">
    <property type="entry name" value="ZF_CCHC"/>
    <property type="match status" value="1"/>
</dbReference>
<dbReference type="PANTHER" id="PTHR31286:SF167">
    <property type="entry name" value="OS09G0268800 PROTEIN"/>
    <property type="match status" value="1"/>
</dbReference>
<feature type="region of interest" description="Disordered" evidence="2">
    <location>
        <begin position="191"/>
        <end position="218"/>
    </location>
</feature>
<dbReference type="EMBL" id="CM017710">
    <property type="protein sequence ID" value="TYG50040.1"/>
    <property type="molecule type" value="Genomic_DNA"/>
</dbReference>
<evidence type="ECO:0000256" key="1">
    <source>
        <dbReference type="PROSITE-ProRule" id="PRU00047"/>
    </source>
</evidence>
<dbReference type="GO" id="GO:0008270">
    <property type="term" value="F:zinc ion binding"/>
    <property type="evidence" value="ECO:0007669"/>
    <property type="project" value="UniProtKB-KW"/>
</dbReference>
<keyword evidence="1" id="KW-0479">Metal-binding</keyword>
<evidence type="ECO:0000259" key="3">
    <source>
        <dbReference type="PROSITE" id="PS50158"/>
    </source>
</evidence>
<proteinExistence type="predicted"/>
<dbReference type="InterPro" id="IPR025836">
    <property type="entry name" value="Zn_knuckle_CX2CX4HX4C"/>
</dbReference>
<dbReference type="GO" id="GO:0003676">
    <property type="term" value="F:nucleic acid binding"/>
    <property type="evidence" value="ECO:0007669"/>
    <property type="project" value="InterPro"/>
</dbReference>
<dbReference type="PANTHER" id="PTHR31286">
    <property type="entry name" value="GLYCINE-RICH CELL WALL STRUCTURAL PROTEIN 1.8-LIKE"/>
    <property type="match status" value="1"/>
</dbReference>
<protein>
    <recommendedName>
        <fullName evidence="3">CCHC-type domain-containing protein</fullName>
    </recommendedName>
</protein>
<evidence type="ECO:0000313" key="5">
    <source>
        <dbReference type="Proteomes" id="UP000323506"/>
    </source>
</evidence>
<dbReference type="Proteomes" id="UP000323506">
    <property type="component" value="Chromosome D10"/>
</dbReference>
<accession>A0A5D2AZS3</accession>
<organism evidence="4 5">
    <name type="scientific">Gossypium darwinii</name>
    <name type="common">Darwin's cotton</name>
    <name type="synonym">Gossypium barbadense var. darwinii</name>
    <dbReference type="NCBI Taxonomy" id="34276"/>
    <lineage>
        <taxon>Eukaryota</taxon>
        <taxon>Viridiplantae</taxon>
        <taxon>Streptophyta</taxon>
        <taxon>Embryophyta</taxon>
        <taxon>Tracheophyta</taxon>
        <taxon>Spermatophyta</taxon>
        <taxon>Magnoliopsida</taxon>
        <taxon>eudicotyledons</taxon>
        <taxon>Gunneridae</taxon>
        <taxon>Pentapetalae</taxon>
        <taxon>rosids</taxon>
        <taxon>malvids</taxon>
        <taxon>Malvales</taxon>
        <taxon>Malvaceae</taxon>
        <taxon>Malvoideae</taxon>
        <taxon>Gossypium</taxon>
    </lineage>
</organism>
<sequence length="296" mass="33818">MARDQIRLVSSPFWIKIGPCFPEFDKKYLLHAVGVTFGGVLRSEILGEFCRLRVKLNVQRPLCRGIFVSIGNGNKFWIPFKYEKLPNFCFGCGMLGHSLHDCTEIIPAEENRIREDPPFSLALKAELNLVGRESLKLNALAKKLQTQCSYVDNSTENQEEYSYNEQSSGMIRGMYDDAWLTTKAVDLEIQNEEGSNDGNNEDKNANISNSARKPSWKRMKSMGVMKNHEIKRKLHKRKLAEIIQDEYKVRETQAETLKRARHGGQVLTNEVETHSLMEYSNQNGSAAVNRQADRTQ</sequence>
<feature type="domain" description="CCHC-type" evidence="3">
    <location>
        <begin position="89"/>
        <end position="104"/>
    </location>
</feature>
<dbReference type="InterPro" id="IPR040256">
    <property type="entry name" value="At4g02000-like"/>
</dbReference>
<name>A0A5D2AZS3_GOSDA</name>
<keyword evidence="1" id="KW-0862">Zinc</keyword>
<dbReference type="InterPro" id="IPR001878">
    <property type="entry name" value="Znf_CCHC"/>
</dbReference>
<dbReference type="AlphaFoldDB" id="A0A5D2AZS3"/>
<keyword evidence="5" id="KW-1185">Reference proteome</keyword>
<evidence type="ECO:0000313" key="4">
    <source>
        <dbReference type="EMBL" id="TYG50040.1"/>
    </source>
</evidence>
<evidence type="ECO:0000256" key="2">
    <source>
        <dbReference type="SAM" id="MobiDB-lite"/>
    </source>
</evidence>
<reference evidence="4 5" key="1">
    <citation type="submission" date="2019-06" db="EMBL/GenBank/DDBJ databases">
        <title>WGS assembly of Gossypium darwinii.</title>
        <authorList>
            <person name="Chen Z.J."/>
            <person name="Sreedasyam A."/>
            <person name="Ando A."/>
            <person name="Song Q."/>
            <person name="De L."/>
            <person name="Hulse-Kemp A."/>
            <person name="Ding M."/>
            <person name="Ye W."/>
            <person name="Kirkbride R."/>
            <person name="Jenkins J."/>
            <person name="Plott C."/>
            <person name="Lovell J."/>
            <person name="Lin Y.-M."/>
            <person name="Vaughn R."/>
            <person name="Liu B."/>
            <person name="Li W."/>
            <person name="Simpson S."/>
            <person name="Scheffler B."/>
            <person name="Saski C."/>
            <person name="Grover C."/>
            <person name="Hu G."/>
            <person name="Conover J."/>
            <person name="Carlson J."/>
            <person name="Shu S."/>
            <person name="Boston L."/>
            <person name="Williams M."/>
            <person name="Peterson D."/>
            <person name="Mcgee K."/>
            <person name="Jones D."/>
            <person name="Wendel J."/>
            <person name="Stelly D."/>
            <person name="Grimwood J."/>
            <person name="Schmutz J."/>
        </authorList>
    </citation>
    <scope>NUCLEOTIDE SEQUENCE [LARGE SCALE GENOMIC DNA]</scope>
    <source>
        <strain evidence="4">1808015.09</strain>
    </source>
</reference>